<dbReference type="RefSeq" id="WP_075866569.1">
    <property type="nucleotide sequence ID" value="NZ_BDJL01000141.1"/>
</dbReference>
<sequence>MEKSFLTPQEIVNFSLETGIKKAKLNWLAAFILGVLAGSYIAFGAFAANVVSHSVENFGIAKFLGAAVFPVGLMLVVMAGGELFTGNTLMTIALAERKITLKAMFKNWFWVYAGNFVGSLLMAYLVGSSGMLELNKGLVAATALKTAALKANLTFSEAFFRGILCNILVVLAVWLAHGAKDVVGKVVGIWFPIMAFVLSGYEHSIANMYYFAVGLQAKALGVAEIAHLTPELLANLNWGHIWLYNLIPVTLGNIVGGSIIIGLGYWLVYLYLPRINVLSFGGILKKLIIRAEKPRLQENN</sequence>
<evidence type="ECO:0000313" key="7">
    <source>
        <dbReference type="EMBL" id="GAV26402.1"/>
    </source>
</evidence>
<feature type="transmembrane region" description="Helical" evidence="6">
    <location>
        <begin position="241"/>
        <end position="272"/>
    </location>
</feature>
<dbReference type="PANTHER" id="PTHR30520">
    <property type="entry name" value="FORMATE TRANSPORTER-RELATED"/>
    <property type="match status" value="1"/>
</dbReference>
<gene>
    <name evidence="7" type="ORF">ciss_23350</name>
</gene>
<comment type="caution">
    <text evidence="7">The sequence shown here is derived from an EMBL/GenBank/DDBJ whole genome shotgun (WGS) entry which is preliminary data.</text>
</comment>
<dbReference type="InterPro" id="IPR000292">
    <property type="entry name" value="For/NO2_transpt"/>
</dbReference>
<keyword evidence="2 6" id="KW-0812">Transmembrane</keyword>
<evidence type="ECO:0000256" key="3">
    <source>
        <dbReference type="ARBA" id="ARBA00022989"/>
    </source>
</evidence>
<dbReference type="Gene3D" id="1.20.1080.10">
    <property type="entry name" value="Glycerol uptake facilitator protein"/>
    <property type="match status" value="1"/>
</dbReference>
<dbReference type="OrthoDB" id="9786493at2"/>
<evidence type="ECO:0000256" key="1">
    <source>
        <dbReference type="ARBA" id="ARBA00004141"/>
    </source>
</evidence>
<dbReference type="InterPro" id="IPR024002">
    <property type="entry name" value="For/NO2_transpt_CS"/>
</dbReference>
<dbReference type="GO" id="GO:0015499">
    <property type="term" value="F:formate transmembrane transporter activity"/>
    <property type="evidence" value="ECO:0007669"/>
    <property type="project" value="TreeGrafter"/>
</dbReference>
<comment type="similarity">
    <text evidence="5">Belongs to the FNT transporter (TC 1.A.16) family.</text>
</comment>
<dbReference type="STRING" id="661089.ciss_23350"/>
<protein>
    <submittedName>
        <fullName evidence="7">Formate/nitrite transporter family protein</fullName>
    </submittedName>
</protein>
<proteinExistence type="inferred from homology"/>
<name>A0A1L8D5G0_9THEO</name>
<feature type="transmembrane region" description="Helical" evidence="6">
    <location>
        <begin position="63"/>
        <end position="81"/>
    </location>
</feature>
<dbReference type="GO" id="GO:0005886">
    <property type="term" value="C:plasma membrane"/>
    <property type="evidence" value="ECO:0007669"/>
    <property type="project" value="TreeGrafter"/>
</dbReference>
<evidence type="ECO:0000256" key="5">
    <source>
        <dbReference type="ARBA" id="ARBA00049660"/>
    </source>
</evidence>
<organism evidence="7 8">
    <name type="scientific">Carboxydothermus islandicus</name>
    <dbReference type="NCBI Taxonomy" id="661089"/>
    <lineage>
        <taxon>Bacteria</taxon>
        <taxon>Bacillati</taxon>
        <taxon>Bacillota</taxon>
        <taxon>Clostridia</taxon>
        <taxon>Thermoanaerobacterales</taxon>
        <taxon>Thermoanaerobacteraceae</taxon>
        <taxon>Carboxydothermus</taxon>
    </lineage>
</organism>
<feature type="transmembrane region" description="Helical" evidence="6">
    <location>
        <begin position="182"/>
        <end position="201"/>
    </location>
</feature>
<evidence type="ECO:0000256" key="4">
    <source>
        <dbReference type="ARBA" id="ARBA00023136"/>
    </source>
</evidence>
<evidence type="ECO:0000256" key="2">
    <source>
        <dbReference type="ARBA" id="ARBA00022692"/>
    </source>
</evidence>
<dbReference type="AlphaFoldDB" id="A0A1L8D5G0"/>
<dbReference type="Pfam" id="PF01226">
    <property type="entry name" value="Form_Nir_trans"/>
    <property type="match status" value="1"/>
</dbReference>
<dbReference type="NCBIfam" id="TIGR00790">
    <property type="entry name" value="fnt"/>
    <property type="match status" value="1"/>
</dbReference>
<evidence type="ECO:0000256" key="6">
    <source>
        <dbReference type="SAM" id="Phobius"/>
    </source>
</evidence>
<keyword evidence="3 6" id="KW-1133">Transmembrane helix</keyword>
<keyword evidence="8" id="KW-1185">Reference proteome</keyword>
<accession>A0A1L8D5G0</accession>
<evidence type="ECO:0000313" key="8">
    <source>
        <dbReference type="Proteomes" id="UP000187338"/>
    </source>
</evidence>
<reference evidence="8" key="1">
    <citation type="submission" date="2016-12" db="EMBL/GenBank/DDBJ databases">
        <title>Draft Genome Sequences od Carboxydothermus pertinax and islandicus, Hydrogenogenic Carboxydotrophic Bacteria.</title>
        <authorList>
            <person name="Fukuyama Y."/>
            <person name="Ohmae K."/>
            <person name="Yoneda Y."/>
            <person name="Yoshida T."/>
            <person name="Sako Y."/>
        </authorList>
    </citation>
    <scope>NUCLEOTIDE SEQUENCE [LARGE SCALE GENOMIC DNA]</scope>
    <source>
        <strain evidence="8">SET</strain>
    </source>
</reference>
<dbReference type="PROSITE" id="PS01005">
    <property type="entry name" value="FORMATE_NITRITE_TP_1"/>
    <property type="match status" value="1"/>
</dbReference>
<dbReference type="PANTHER" id="PTHR30520:SF6">
    <property type="entry name" value="FORMATE_NITRATE FAMILY TRANSPORTER (EUROFUNG)"/>
    <property type="match status" value="1"/>
</dbReference>
<feature type="transmembrane region" description="Helical" evidence="6">
    <location>
        <begin position="158"/>
        <end position="176"/>
    </location>
</feature>
<dbReference type="Proteomes" id="UP000187338">
    <property type="component" value="Unassembled WGS sequence"/>
</dbReference>
<dbReference type="InterPro" id="IPR023271">
    <property type="entry name" value="Aquaporin-like"/>
</dbReference>
<feature type="transmembrane region" description="Helical" evidence="6">
    <location>
        <begin position="108"/>
        <end position="126"/>
    </location>
</feature>
<keyword evidence="4 6" id="KW-0472">Membrane</keyword>
<feature type="transmembrane region" description="Helical" evidence="6">
    <location>
        <begin position="27"/>
        <end position="51"/>
    </location>
</feature>
<dbReference type="EMBL" id="BDJL01000141">
    <property type="protein sequence ID" value="GAV26402.1"/>
    <property type="molecule type" value="Genomic_DNA"/>
</dbReference>
<comment type="subcellular location">
    <subcellularLocation>
        <location evidence="1">Membrane</location>
        <topology evidence="1">Multi-pass membrane protein</topology>
    </subcellularLocation>
</comment>